<evidence type="ECO:0000313" key="4">
    <source>
        <dbReference type="EMBL" id="MFC5861397.1"/>
    </source>
</evidence>
<comment type="caution">
    <text evidence="4">The sequence shown here is derived from an EMBL/GenBank/DDBJ whole genome shotgun (WGS) entry which is preliminary data.</text>
</comment>
<dbReference type="PANTHER" id="PTHR31084:SF0">
    <property type="entry name" value="ALPHA-L-FUCOSIDASE 2"/>
    <property type="match status" value="1"/>
</dbReference>
<dbReference type="Pfam" id="PF14498">
    <property type="entry name" value="Glyco_hyd_65N_2"/>
    <property type="match status" value="1"/>
</dbReference>
<accession>A0ABW1EAP7</accession>
<dbReference type="PANTHER" id="PTHR31084">
    <property type="entry name" value="ALPHA-L-FUCOSIDASE 2"/>
    <property type="match status" value="1"/>
</dbReference>
<dbReference type="RefSeq" id="WP_263333771.1">
    <property type="nucleotide sequence ID" value="NZ_JAGSYH010000002.1"/>
</dbReference>
<dbReference type="InterPro" id="IPR049053">
    <property type="entry name" value="AFCA-like_C"/>
</dbReference>
<dbReference type="Proteomes" id="UP001596091">
    <property type="component" value="Unassembled WGS sequence"/>
</dbReference>
<dbReference type="Gene3D" id="2.60.40.1180">
    <property type="entry name" value="Golgi alpha-mannosidase II"/>
    <property type="match status" value="1"/>
</dbReference>
<gene>
    <name evidence="4" type="ORF">ACFPT7_03745</name>
</gene>
<dbReference type="Pfam" id="PF22124">
    <property type="entry name" value="Glyco_hydro_95_cat"/>
    <property type="match status" value="1"/>
</dbReference>
<evidence type="ECO:0000259" key="2">
    <source>
        <dbReference type="Pfam" id="PF21307"/>
    </source>
</evidence>
<dbReference type="InterPro" id="IPR008928">
    <property type="entry name" value="6-hairpin_glycosidase_sf"/>
</dbReference>
<dbReference type="InterPro" id="IPR016518">
    <property type="entry name" value="Alpha-L-fucosidase"/>
</dbReference>
<dbReference type="InterPro" id="IPR054363">
    <property type="entry name" value="GH95_cat"/>
</dbReference>
<organism evidence="4 5">
    <name type="scientific">Acidicapsa dinghuensis</name>
    <dbReference type="NCBI Taxonomy" id="2218256"/>
    <lineage>
        <taxon>Bacteria</taxon>
        <taxon>Pseudomonadati</taxon>
        <taxon>Acidobacteriota</taxon>
        <taxon>Terriglobia</taxon>
        <taxon>Terriglobales</taxon>
        <taxon>Acidobacteriaceae</taxon>
        <taxon>Acidicapsa</taxon>
    </lineage>
</organism>
<evidence type="ECO:0000259" key="1">
    <source>
        <dbReference type="Pfam" id="PF14498"/>
    </source>
</evidence>
<dbReference type="InterPro" id="IPR012341">
    <property type="entry name" value="6hp_glycosidase-like_sf"/>
</dbReference>
<dbReference type="Pfam" id="PF21307">
    <property type="entry name" value="Glyco_hydro_95_C"/>
    <property type="match status" value="1"/>
</dbReference>
<dbReference type="Gene3D" id="2.70.98.50">
    <property type="entry name" value="putative glycoside hydrolase family protein from bacillus halodurans"/>
    <property type="match status" value="1"/>
</dbReference>
<dbReference type="PIRSF" id="PIRSF007663">
    <property type="entry name" value="UCP007663"/>
    <property type="match status" value="1"/>
</dbReference>
<dbReference type="InterPro" id="IPR013780">
    <property type="entry name" value="Glyco_hydro_b"/>
</dbReference>
<protein>
    <submittedName>
        <fullName evidence="4">Glycoside hydrolase N-terminal domain-containing protein</fullName>
    </submittedName>
</protein>
<evidence type="ECO:0000259" key="3">
    <source>
        <dbReference type="Pfam" id="PF22124"/>
    </source>
</evidence>
<dbReference type="SUPFAM" id="SSF48208">
    <property type="entry name" value="Six-hairpin glycosidases"/>
    <property type="match status" value="1"/>
</dbReference>
<proteinExistence type="predicted"/>
<feature type="domain" description="Alpha fucosidase A-like C-terminal" evidence="2">
    <location>
        <begin position="710"/>
        <end position="776"/>
    </location>
</feature>
<sequence length="796" mass="87264">MKSNRRDFMLGAMATAALNSSLAMPDIKKTPIWFEHPADRWLQALPVGNGRLGAMVFGGASRERLHLTESTLWSGAVAVDGVNSAALKSLPEIRNLFFAGRYTEAEELCRKNLLGNGSEFGTALPMAFLEIETILPTETSRYRRSLDLEEAIARVEFAAGDATFHREVFASHPDKLIVVRIESSKRGKLSCNIAFGESRLPGEITAEAGILALYGHAWESLHSDGKHGTRFECQIQVIPESGQMHSSKEGIAIQAADAVTLLIAIASDFRGGEPEEACSTSLSAARSRSYESLREAHIADHSALYRRVSIDLGQDENLSKLPTDQRRKRLEAGADDPGLCALFFQYGRYLTIAGSREDSPLPLALQGIWNDGLAAAMGWTDDFHLDINTQQNYWLCEVGNLGECHAPLAALVERLTVGGSQTAREMYGAEGWVAHVVTNAWGYSAPGWGLGWGMFMTGGVWIALQLWEHYRFTGDQAFLREKAYPVLRDAARFFLSYMIEHPTKKWLVTGPSNSPENWFIAPDTGKPCSDSMGPTCDRVLVYSLFSACIQASEALGLDETLRARIVTAQDSLPPLQIGKYGQLQEWLEDFEEAEPNHRHTSHLIALYPEDQISPDKTPALAAAARVTIERRIHQPNWEDTEWSRANLVNYYARLLDADAAHRQLCGLIAHAADDSLLTYSRGGVAGAESNIFAIDGNTAGAAGVAEMLLQSQGGLLHLLPALPSAWPTGSVRGLRARGCITVSIFWRGGRLSSAIVKADHETDVTVRYRSRTAKVHLRGGTEQSISIAMFREPEAG</sequence>
<name>A0ABW1EAP7_9BACT</name>
<feature type="domain" description="Glycosyl hydrolase family 95 N-terminal" evidence="1">
    <location>
        <begin position="32"/>
        <end position="271"/>
    </location>
</feature>
<keyword evidence="4" id="KW-0378">Hydrolase</keyword>
<dbReference type="GO" id="GO:0016787">
    <property type="term" value="F:hydrolase activity"/>
    <property type="evidence" value="ECO:0007669"/>
    <property type="project" value="UniProtKB-KW"/>
</dbReference>
<feature type="domain" description="Glycosyl hydrolase family 95 catalytic" evidence="3">
    <location>
        <begin position="289"/>
        <end position="708"/>
    </location>
</feature>
<reference evidence="5" key="1">
    <citation type="journal article" date="2019" name="Int. J. Syst. Evol. Microbiol.">
        <title>The Global Catalogue of Microorganisms (GCM) 10K type strain sequencing project: providing services to taxonomists for standard genome sequencing and annotation.</title>
        <authorList>
            <consortium name="The Broad Institute Genomics Platform"/>
            <consortium name="The Broad Institute Genome Sequencing Center for Infectious Disease"/>
            <person name="Wu L."/>
            <person name="Ma J."/>
        </authorList>
    </citation>
    <scope>NUCLEOTIDE SEQUENCE [LARGE SCALE GENOMIC DNA]</scope>
    <source>
        <strain evidence="5">JCM 4087</strain>
    </source>
</reference>
<dbReference type="Gene3D" id="1.50.10.10">
    <property type="match status" value="1"/>
</dbReference>
<evidence type="ECO:0000313" key="5">
    <source>
        <dbReference type="Proteomes" id="UP001596091"/>
    </source>
</evidence>
<dbReference type="EMBL" id="JBHSPH010000001">
    <property type="protein sequence ID" value="MFC5861397.1"/>
    <property type="molecule type" value="Genomic_DNA"/>
</dbReference>
<dbReference type="InterPro" id="IPR027414">
    <property type="entry name" value="GH95_N_dom"/>
</dbReference>
<keyword evidence="5" id="KW-1185">Reference proteome</keyword>